<dbReference type="EMBL" id="JAAGMN010003159">
    <property type="protein sequence ID" value="NEE10763.1"/>
    <property type="molecule type" value="Genomic_DNA"/>
</dbReference>
<dbReference type="EC" id="2.7.7.7" evidence="1"/>
<protein>
    <submittedName>
        <fullName evidence="1">DNA polymerase III subunit delta</fullName>
        <ecNumber evidence="1">2.7.7.7</ecNumber>
    </submittedName>
</protein>
<name>A0A6G3WZB8_9ACTN</name>
<reference evidence="1" key="1">
    <citation type="submission" date="2020-01" db="EMBL/GenBank/DDBJ databases">
        <title>Insect and environment-associated Actinomycetes.</title>
        <authorList>
            <person name="Currrie C."/>
            <person name="Chevrette M."/>
            <person name="Carlson C."/>
            <person name="Stubbendieck R."/>
            <person name="Wendt-Pienkowski E."/>
        </authorList>
    </citation>
    <scope>NUCLEOTIDE SEQUENCE</scope>
    <source>
        <strain evidence="1">SID7499</strain>
    </source>
</reference>
<dbReference type="Gene3D" id="3.40.50.300">
    <property type="entry name" value="P-loop containing nucleotide triphosphate hydrolases"/>
    <property type="match status" value="1"/>
</dbReference>
<feature type="non-terminal residue" evidence="1">
    <location>
        <position position="82"/>
    </location>
</feature>
<comment type="caution">
    <text evidence="1">The sequence shown here is derived from an EMBL/GenBank/DDBJ whole genome shotgun (WGS) entry which is preliminary data.</text>
</comment>
<keyword evidence="1" id="KW-0808">Transferase</keyword>
<proteinExistence type="predicted"/>
<dbReference type="InterPro" id="IPR027417">
    <property type="entry name" value="P-loop_NTPase"/>
</dbReference>
<dbReference type="AlphaFoldDB" id="A0A6G3WZB8"/>
<accession>A0A6G3WZB8</accession>
<sequence>MTVWDDLVGQIRVQEQLAAAAKDADALVTAVSDGKPLDQGSKMTHAWLFTGPPGSGRSTAARAFAAALQCTSPDRALGGAPG</sequence>
<dbReference type="GO" id="GO:0003887">
    <property type="term" value="F:DNA-directed DNA polymerase activity"/>
    <property type="evidence" value="ECO:0007669"/>
    <property type="project" value="UniProtKB-EC"/>
</dbReference>
<dbReference type="SUPFAM" id="SSF52540">
    <property type="entry name" value="P-loop containing nucleoside triphosphate hydrolases"/>
    <property type="match status" value="1"/>
</dbReference>
<organism evidence="1">
    <name type="scientific">Streptomyces sp. SID7499</name>
    <dbReference type="NCBI Taxonomy" id="2706086"/>
    <lineage>
        <taxon>Bacteria</taxon>
        <taxon>Bacillati</taxon>
        <taxon>Actinomycetota</taxon>
        <taxon>Actinomycetes</taxon>
        <taxon>Kitasatosporales</taxon>
        <taxon>Streptomycetaceae</taxon>
        <taxon>Streptomyces</taxon>
    </lineage>
</organism>
<gene>
    <name evidence="1" type="ORF">G3M58_30435</name>
</gene>
<keyword evidence="1" id="KW-0548">Nucleotidyltransferase</keyword>
<evidence type="ECO:0000313" key="1">
    <source>
        <dbReference type="EMBL" id="NEE10763.1"/>
    </source>
</evidence>